<dbReference type="EMBL" id="JBHTGL010000008">
    <property type="protein sequence ID" value="MFD0627002.1"/>
    <property type="molecule type" value="Genomic_DNA"/>
</dbReference>
<organism evidence="3 4">
    <name type="scientific">Streptomyces sanglieri</name>
    <dbReference type="NCBI Taxonomy" id="193460"/>
    <lineage>
        <taxon>Bacteria</taxon>
        <taxon>Bacillati</taxon>
        <taxon>Actinomycetota</taxon>
        <taxon>Actinomycetes</taxon>
        <taxon>Kitasatosporales</taxon>
        <taxon>Streptomycetaceae</taxon>
        <taxon>Streptomyces</taxon>
    </lineage>
</organism>
<dbReference type="Proteomes" id="UP001596915">
    <property type="component" value="Unassembled WGS sequence"/>
</dbReference>
<comment type="caution">
    <text evidence="3">The sequence shown here is derived from an EMBL/GenBank/DDBJ whole genome shotgun (WGS) entry which is preliminary data.</text>
</comment>
<accession>A0ABW2WZL4</accession>
<evidence type="ECO:0000256" key="2">
    <source>
        <dbReference type="SAM" id="Phobius"/>
    </source>
</evidence>
<gene>
    <name evidence="3" type="ORF">ACFQ2K_34295</name>
</gene>
<protein>
    <submittedName>
        <fullName evidence="3">Uncharacterized protein</fullName>
    </submittedName>
</protein>
<keyword evidence="4" id="KW-1185">Reference proteome</keyword>
<evidence type="ECO:0000256" key="1">
    <source>
        <dbReference type="SAM" id="MobiDB-lite"/>
    </source>
</evidence>
<feature type="transmembrane region" description="Helical" evidence="2">
    <location>
        <begin position="50"/>
        <end position="69"/>
    </location>
</feature>
<name>A0ABW2WZL4_9ACTN</name>
<feature type="region of interest" description="Disordered" evidence="1">
    <location>
        <begin position="1"/>
        <end position="21"/>
    </location>
</feature>
<keyword evidence="2" id="KW-1133">Transmembrane helix</keyword>
<proteinExistence type="predicted"/>
<evidence type="ECO:0000313" key="4">
    <source>
        <dbReference type="Proteomes" id="UP001596915"/>
    </source>
</evidence>
<sequence>MESRAACTSPLPVRPPQNESAPNRFVFHQQYEEPSAATTTKATATTSTDFFFRVWAVMVLLTGFLRRVVRGSVFHMW</sequence>
<keyword evidence="2" id="KW-0812">Transmembrane</keyword>
<evidence type="ECO:0000313" key="3">
    <source>
        <dbReference type="EMBL" id="MFD0627002.1"/>
    </source>
</evidence>
<reference evidence="4" key="1">
    <citation type="journal article" date="2019" name="Int. J. Syst. Evol. Microbiol.">
        <title>The Global Catalogue of Microorganisms (GCM) 10K type strain sequencing project: providing services to taxonomists for standard genome sequencing and annotation.</title>
        <authorList>
            <consortium name="The Broad Institute Genomics Platform"/>
            <consortium name="The Broad Institute Genome Sequencing Center for Infectious Disease"/>
            <person name="Wu L."/>
            <person name="Ma J."/>
        </authorList>
    </citation>
    <scope>NUCLEOTIDE SEQUENCE [LARGE SCALE GENOMIC DNA]</scope>
    <source>
        <strain evidence="4">JCM 12607</strain>
    </source>
</reference>
<keyword evidence="2" id="KW-0472">Membrane</keyword>